<keyword evidence="1" id="KW-1133">Transmembrane helix</keyword>
<organism evidence="3">
    <name type="scientific">Strongyloides stercoralis</name>
    <name type="common">Threadworm</name>
    <dbReference type="NCBI Taxonomy" id="6248"/>
    <lineage>
        <taxon>Eukaryota</taxon>
        <taxon>Metazoa</taxon>
        <taxon>Ecdysozoa</taxon>
        <taxon>Nematoda</taxon>
        <taxon>Chromadorea</taxon>
        <taxon>Rhabditida</taxon>
        <taxon>Tylenchina</taxon>
        <taxon>Panagrolaimomorpha</taxon>
        <taxon>Strongyloidoidea</taxon>
        <taxon>Strongyloididae</taxon>
        <taxon>Strongyloides</taxon>
    </lineage>
</organism>
<sequence length="660" mass="78177">MESVKLISNDIYMKKNFHIMKTLKYLFLMCCMNLVLWYSYFYNYGIKNIITIFNFNNNSLVLVDEDREGYIKSFNLWDKSVLDFIKPIMKFEECNVTYKNDFYDLNDGILTKIKVNTTCYYSCKYYKSEFENLDGPLVKIDSPILLDCDVFYIKCYDNNGSVIFEDVNFHARKLKNIPKRKANFLDPNFKIPINNKFYDVHIYVIDSLSYYQALRALKKTRNYLINELNGIEMKLLNIVAKNSKPNAFGFLLNKNVLDIHDTFNIKKKKPTDLPKSCIVPLDNTTFIQDYYKNMGYVTLNTEDFLPCGVFSWPDCIGFKEKVADYMLRPLQVLQSYTNNSELINNIFKQKCYNRGFHIMNYMEDFLQKNKDRLKMSLLWQVYIEHDDLGSIFASDEIYYNYFKRNEKFFDNSFNILMSDHGYRRGSYLVTEIARFEHKNPYFIITIPKDLRTNERLIRNLKENSNKHISHFDVYATLLDLLTIAPKDGFKNFDKQEKFPIINDNIKGLSLLRPLPYYNRSCYEMYIPPQYCLKNIKFVMLPKKFERIYNKLAFIFIRALNRKINNKALFRKCAKMKLDKSEPFIVEVAGNSSIGVVYRVNAVTNPGKAKYETMINSKFEIIGKEIVRMNDYKDQAEVCQATSDNRCFCYCKILLHKNLTQ</sequence>
<dbReference type="GO" id="GO:0005615">
    <property type="term" value="C:extracellular space"/>
    <property type="evidence" value="ECO:0007669"/>
    <property type="project" value="TreeGrafter"/>
</dbReference>
<dbReference type="Gene3D" id="3.40.720.10">
    <property type="entry name" value="Alkaline Phosphatase, subunit A"/>
    <property type="match status" value="1"/>
</dbReference>
<keyword evidence="1" id="KW-0472">Membrane</keyword>
<dbReference type="CDD" id="cd16021">
    <property type="entry name" value="ALP_like"/>
    <property type="match status" value="1"/>
</dbReference>
<keyword evidence="1" id="KW-0812">Transmembrane</keyword>
<protein>
    <submittedName>
        <fullName evidence="3">Protein phosphatase</fullName>
    </submittedName>
    <submittedName>
        <fullName evidence="4">Sulfatase N-terminal domain-containing protein</fullName>
    </submittedName>
</protein>
<evidence type="ECO:0000256" key="1">
    <source>
        <dbReference type="SAM" id="Phobius"/>
    </source>
</evidence>
<feature type="transmembrane region" description="Helical" evidence="1">
    <location>
        <begin position="23"/>
        <end position="42"/>
    </location>
</feature>
<evidence type="ECO:0000313" key="3">
    <source>
        <dbReference type="WBParaSite" id="SSTP_0000537200.1"/>
    </source>
</evidence>
<dbReference type="Pfam" id="PF02995">
    <property type="entry name" value="DUF229"/>
    <property type="match status" value="1"/>
</dbReference>
<dbReference type="WBParaSite" id="SSTP_0000537200.1">
    <property type="protein sequence ID" value="SSTP_0000537200.1"/>
    <property type="gene ID" value="SSTP_0000537200"/>
</dbReference>
<evidence type="ECO:0000313" key="2">
    <source>
        <dbReference type="Proteomes" id="UP000035681"/>
    </source>
</evidence>
<dbReference type="WBParaSite" id="TCONS_00010520.p1">
    <property type="protein sequence ID" value="TCONS_00010520.p1"/>
    <property type="gene ID" value="XLOC_003746"/>
</dbReference>
<evidence type="ECO:0000313" key="4">
    <source>
        <dbReference type="WBParaSite" id="TCONS_00010520.p1"/>
    </source>
</evidence>
<accession>A0A0K0E796</accession>
<dbReference type="SUPFAM" id="SSF53649">
    <property type="entry name" value="Alkaline phosphatase-like"/>
    <property type="match status" value="1"/>
</dbReference>
<dbReference type="STRING" id="6248.A0A0K0E796"/>
<keyword evidence="2" id="KW-1185">Reference proteome</keyword>
<dbReference type="InterPro" id="IPR004245">
    <property type="entry name" value="DUF229"/>
</dbReference>
<dbReference type="AlphaFoldDB" id="A0A0K0E796"/>
<reference evidence="3" key="1">
    <citation type="submission" date="2015-08" db="UniProtKB">
        <authorList>
            <consortium name="WormBaseParasite"/>
        </authorList>
    </citation>
    <scope>IDENTIFICATION</scope>
</reference>
<dbReference type="Proteomes" id="UP000035681">
    <property type="component" value="Unplaced"/>
</dbReference>
<name>A0A0K0E796_STRER</name>
<dbReference type="InterPro" id="IPR017850">
    <property type="entry name" value="Alkaline_phosphatase_core_sf"/>
</dbReference>
<dbReference type="PANTHER" id="PTHR10974:SF75">
    <property type="entry name" value="SULFATASE DOMAIN-CONTAINING PROTEIN"/>
    <property type="match status" value="1"/>
</dbReference>
<proteinExistence type="predicted"/>
<dbReference type="PANTHER" id="PTHR10974">
    <property type="entry name" value="FI08016P-RELATED"/>
    <property type="match status" value="1"/>
</dbReference>